<dbReference type="Gene3D" id="3.40.630.30">
    <property type="match status" value="1"/>
</dbReference>
<keyword evidence="2" id="KW-0012">Acyltransferase</keyword>
<dbReference type="InterPro" id="IPR000182">
    <property type="entry name" value="GNAT_dom"/>
</dbReference>
<dbReference type="InterPro" id="IPR016181">
    <property type="entry name" value="Acyl_CoA_acyltransferase"/>
</dbReference>
<evidence type="ECO:0000256" key="1">
    <source>
        <dbReference type="ARBA" id="ARBA00022679"/>
    </source>
</evidence>
<evidence type="ECO:0000256" key="2">
    <source>
        <dbReference type="ARBA" id="ARBA00023315"/>
    </source>
</evidence>
<evidence type="ECO:0000313" key="5">
    <source>
        <dbReference type="EMBL" id="WTZ07391.1"/>
    </source>
</evidence>
<dbReference type="SUPFAM" id="SSF55729">
    <property type="entry name" value="Acyl-CoA N-acyltransferases (Nat)"/>
    <property type="match status" value="1"/>
</dbReference>
<sequence>MPRIERLRLDHAPALLSFERENRAYFAASISDRGDTFFARFDALLHERLAEQAEGVARFHLVVDDSGAVLARVNLVDVARGSAELGYRVAERAARQGLATAAVREMCSLAASAYGLSTLRAVTTLDNTGSRTVLARTGFLVTGETELNGRPGLRFSRELPAADAVPPAADSVLPAGRAYGQESGSAAGLIGD</sequence>
<dbReference type="PROSITE" id="PS51186">
    <property type="entry name" value="GNAT"/>
    <property type="match status" value="1"/>
</dbReference>
<dbReference type="PANTHER" id="PTHR43792">
    <property type="entry name" value="GNAT FAMILY, PUTATIVE (AFU_ORTHOLOGUE AFUA_3G00765)-RELATED-RELATED"/>
    <property type="match status" value="1"/>
</dbReference>
<dbReference type="GO" id="GO:0008999">
    <property type="term" value="F:protein-N-terminal-alanine acetyltransferase activity"/>
    <property type="evidence" value="ECO:0007669"/>
    <property type="project" value="TreeGrafter"/>
</dbReference>
<dbReference type="AlphaFoldDB" id="A0AAU3HSX8"/>
<dbReference type="Pfam" id="PF13302">
    <property type="entry name" value="Acetyltransf_3"/>
    <property type="match status" value="1"/>
</dbReference>
<name>A0AAU3HSX8_9ACTN</name>
<organism evidence="5">
    <name type="scientific">Streptomyces sp. NBC_01393</name>
    <dbReference type="NCBI Taxonomy" id="2903851"/>
    <lineage>
        <taxon>Bacteria</taxon>
        <taxon>Bacillati</taxon>
        <taxon>Actinomycetota</taxon>
        <taxon>Actinomycetes</taxon>
        <taxon>Kitasatosporales</taxon>
        <taxon>Streptomycetaceae</taxon>
        <taxon>Streptomyces</taxon>
    </lineage>
</organism>
<protein>
    <submittedName>
        <fullName evidence="5">GNAT family N-acetyltransferase</fullName>
    </submittedName>
</protein>
<feature type="domain" description="N-acetyltransferase" evidence="4">
    <location>
        <begin position="2"/>
        <end position="160"/>
    </location>
</feature>
<proteinExistence type="inferred from homology"/>
<gene>
    <name evidence="5" type="ORF">OG699_04880</name>
</gene>
<keyword evidence="1" id="KW-0808">Transferase</keyword>
<dbReference type="PANTHER" id="PTHR43792:SF8">
    <property type="entry name" value="[RIBOSOMAL PROTEIN US5]-ALANINE N-ACETYLTRANSFERASE"/>
    <property type="match status" value="1"/>
</dbReference>
<evidence type="ECO:0000256" key="3">
    <source>
        <dbReference type="ARBA" id="ARBA00038502"/>
    </source>
</evidence>
<comment type="similarity">
    <text evidence="3">Belongs to the acetyltransferase family. RimJ subfamily.</text>
</comment>
<dbReference type="GO" id="GO:0005737">
    <property type="term" value="C:cytoplasm"/>
    <property type="evidence" value="ECO:0007669"/>
    <property type="project" value="TreeGrafter"/>
</dbReference>
<reference evidence="5" key="1">
    <citation type="submission" date="2022-10" db="EMBL/GenBank/DDBJ databases">
        <title>The complete genomes of actinobacterial strains from the NBC collection.</title>
        <authorList>
            <person name="Joergensen T.S."/>
            <person name="Alvarez Arevalo M."/>
            <person name="Sterndorff E.B."/>
            <person name="Faurdal D."/>
            <person name="Vuksanovic O."/>
            <person name="Mourched A.-S."/>
            <person name="Charusanti P."/>
            <person name="Shaw S."/>
            <person name="Blin K."/>
            <person name="Weber T."/>
        </authorList>
    </citation>
    <scope>NUCLEOTIDE SEQUENCE</scope>
    <source>
        <strain evidence="5">NBC_01393</strain>
    </source>
</reference>
<accession>A0AAU3HSX8</accession>
<dbReference type="EMBL" id="CP109546">
    <property type="protein sequence ID" value="WTZ07391.1"/>
    <property type="molecule type" value="Genomic_DNA"/>
</dbReference>
<evidence type="ECO:0000259" key="4">
    <source>
        <dbReference type="PROSITE" id="PS51186"/>
    </source>
</evidence>
<dbReference type="InterPro" id="IPR051531">
    <property type="entry name" value="N-acetyltransferase"/>
</dbReference>